<accession>A0ABW2BT30</accession>
<proteinExistence type="predicted"/>
<protein>
    <submittedName>
        <fullName evidence="1">Uncharacterized protein</fullName>
    </submittedName>
</protein>
<reference evidence="2" key="1">
    <citation type="journal article" date="2019" name="Int. J. Syst. Evol. Microbiol.">
        <title>The Global Catalogue of Microorganisms (GCM) 10K type strain sequencing project: providing services to taxonomists for standard genome sequencing and annotation.</title>
        <authorList>
            <consortium name="The Broad Institute Genomics Platform"/>
            <consortium name="The Broad Institute Genome Sequencing Center for Infectious Disease"/>
            <person name="Wu L."/>
            <person name="Ma J."/>
        </authorList>
    </citation>
    <scope>NUCLEOTIDE SEQUENCE [LARGE SCALE GENOMIC DNA]</scope>
    <source>
        <strain evidence="2">CCUG 48316</strain>
    </source>
</reference>
<evidence type="ECO:0000313" key="1">
    <source>
        <dbReference type="EMBL" id="MFC6792957.1"/>
    </source>
</evidence>
<evidence type="ECO:0000313" key="2">
    <source>
        <dbReference type="Proteomes" id="UP001596292"/>
    </source>
</evidence>
<dbReference type="Proteomes" id="UP001596292">
    <property type="component" value="Unassembled WGS sequence"/>
</dbReference>
<dbReference type="EMBL" id="JBHSWN010000004">
    <property type="protein sequence ID" value="MFC6792957.1"/>
    <property type="molecule type" value="Genomic_DNA"/>
</dbReference>
<name>A0ABW2BT30_9HYPH</name>
<dbReference type="RefSeq" id="WP_378975826.1">
    <property type="nucleotide sequence ID" value="NZ_JBHSWN010000004.1"/>
</dbReference>
<comment type="caution">
    <text evidence="1">The sequence shown here is derived from an EMBL/GenBank/DDBJ whole genome shotgun (WGS) entry which is preliminary data.</text>
</comment>
<keyword evidence="2" id="KW-1185">Reference proteome</keyword>
<organism evidence="1 2">
    <name type="scientific">Methylobacterium komagatae</name>
    <dbReference type="NCBI Taxonomy" id="374425"/>
    <lineage>
        <taxon>Bacteria</taxon>
        <taxon>Pseudomonadati</taxon>
        <taxon>Pseudomonadota</taxon>
        <taxon>Alphaproteobacteria</taxon>
        <taxon>Hyphomicrobiales</taxon>
        <taxon>Methylobacteriaceae</taxon>
        <taxon>Methylobacterium</taxon>
    </lineage>
</organism>
<gene>
    <name evidence="1" type="ORF">ACFQE0_27405</name>
</gene>
<sequence length="66" mass="7262">MAKKTYDILKSREYTNAQGEVKTAYTTVGAAWDLDKGGMSLQIEDGISVTGKLVILPRRDRAEGDE</sequence>